<dbReference type="Pfam" id="PF03101">
    <property type="entry name" value="FAR1"/>
    <property type="match status" value="1"/>
</dbReference>
<reference evidence="4 5" key="1">
    <citation type="journal article" date="2024" name="G3 (Bethesda)">
        <title>Genome assembly of Hibiscus sabdariffa L. provides insights into metabolisms of medicinal natural products.</title>
        <authorList>
            <person name="Kim T."/>
        </authorList>
    </citation>
    <scope>NUCLEOTIDE SEQUENCE [LARGE SCALE GENOMIC DNA]</scope>
    <source>
        <strain evidence="4">TK-2024</strain>
        <tissue evidence="4">Old leaves</tissue>
    </source>
</reference>
<dbReference type="InterPro" id="IPR004330">
    <property type="entry name" value="FAR1_DNA_bnd_dom"/>
</dbReference>
<evidence type="ECO:0000259" key="2">
    <source>
        <dbReference type="Pfam" id="PF03101"/>
    </source>
</evidence>
<evidence type="ECO:0000313" key="4">
    <source>
        <dbReference type="EMBL" id="KAK8554157.1"/>
    </source>
</evidence>
<feature type="domain" description="FAR1" evidence="2">
    <location>
        <begin position="37"/>
        <end position="127"/>
    </location>
</feature>
<feature type="region of interest" description="Disordered" evidence="1">
    <location>
        <begin position="244"/>
        <end position="277"/>
    </location>
</feature>
<gene>
    <name evidence="4" type="ORF">V6N12_031130</name>
</gene>
<dbReference type="PANTHER" id="PTHR46328">
    <property type="entry name" value="FAR-RED IMPAIRED RESPONSIVE (FAR1) FAMILY PROTEIN-RELATED"/>
    <property type="match status" value="1"/>
</dbReference>
<evidence type="ECO:0008006" key="6">
    <source>
        <dbReference type="Google" id="ProtNLM"/>
    </source>
</evidence>
<comment type="caution">
    <text evidence="4">The sequence shown here is derived from an EMBL/GenBank/DDBJ whole genome shotgun (WGS) entry which is preliminary data.</text>
</comment>
<dbReference type="InterPro" id="IPR058778">
    <property type="entry name" value="HTH_FAR1-11-like"/>
</dbReference>
<sequence>MLDFDLNEPLMEEENDEQDDEPFIGQTFESEDEAFVFYNNYAKQHGFVVRKDRSDTRNGRTIRRDILCHRAGKQRLKVADHFKPQRNKKSSKCDCKAHMRITLKRSFDIFPEEWHVTKFINLHNHGMISPEAMRFLPTNRTITSEDEKQILMYKEAGLQVRQIIKVMELQKNVKHALLRNDYKNWCASFYQLYKMTVPEDFEHNWTLMVAKFKLQDNRHIKASSIGKEVIDEDTLPEDEYIPLSNTLGGGDEVLPPPQSKKKGRPKKKRDKGGKELGKKLTKSCSICKQSDHTKLTCPSNENIVAVNNMDADTSFISQKRKKIAVDTGLNPVFSLKF</sequence>
<dbReference type="Proteomes" id="UP001472677">
    <property type="component" value="Unassembled WGS sequence"/>
</dbReference>
<feature type="compositionally biased region" description="Basic residues" evidence="1">
    <location>
        <begin position="259"/>
        <end position="271"/>
    </location>
</feature>
<name>A0ABR2E808_9ROSI</name>
<keyword evidence="5" id="KW-1185">Reference proteome</keyword>
<evidence type="ECO:0000256" key="1">
    <source>
        <dbReference type="SAM" id="MobiDB-lite"/>
    </source>
</evidence>
<feature type="region of interest" description="Disordered" evidence="1">
    <location>
        <begin position="1"/>
        <end position="21"/>
    </location>
</feature>
<accession>A0ABR2E808</accession>
<evidence type="ECO:0000259" key="3">
    <source>
        <dbReference type="Pfam" id="PF26175"/>
    </source>
</evidence>
<proteinExistence type="predicted"/>
<feature type="domain" description="FAR1-related sequence 11-like HTH-like" evidence="3">
    <location>
        <begin position="141"/>
        <end position="177"/>
    </location>
</feature>
<dbReference type="EMBL" id="JBBPBM010000019">
    <property type="protein sequence ID" value="KAK8554157.1"/>
    <property type="molecule type" value="Genomic_DNA"/>
</dbReference>
<evidence type="ECO:0000313" key="5">
    <source>
        <dbReference type="Proteomes" id="UP001472677"/>
    </source>
</evidence>
<protein>
    <recommendedName>
        <fullName evidence="6">Protein FAR1-RELATED SEQUENCE</fullName>
    </recommendedName>
</protein>
<feature type="compositionally biased region" description="Acidic residues" evidence="1">
    <location>
        <begin position="10"/>
        <end position="21"/>
    </location>
</feature>
<organism evidence="4 5">
    <name type="scientific">Hibiscus sabdariffa</name>
    <name type="common">roselle</name>
    <dbReference type="NCBI Taxonomy" id="183260"/>
    <lineage>
        <taxon>Eukaryota</taxon>
        <taxon>Viridiplantae</taxon>
        <taxon>Streptophyta</taxon>
        <taxon>Embryophyta</taxon>
        <taxon>Tracheophyta</taxon>
        <taxon>Spermatophyta</taxon>
        <taxon>Magnoliopsida</taxon>
        <taxon>eudicotyledons</taxon>
        <taxon>Gunneridae</taxon>
        <taxon>Pentapetalae</taxon>
        <taxon>rosids</taxon>
        <taxon>malvids</taxon>
        <taxon>Malvales</taxon>
        <taxon>Malvaceae</taxon>
        <taxon>Malvoideae</taxon>
        <taxon>Hibiscus</taxon>
    </lineage>
</organism>
<dbReference type="Pfam" id="PF26175">
    <property type="entry name" value="HTH_FAR1"/>
    <property type="match status" value="1"/>
</dbReference>